<gene>
    <name evidence="2" type="ORF">ANANG_G00266310</name>
</gene>
<dbReference type="EMBL" id="JAFIRN010000015">
    <property type="protein sequence ID" value="KAG5834885.1"/>
    <property type="molecule type" value="Genomic_DNA"/>
</dbReference>
<protein>
    <submittedName>
        <fullName evidence="2">Uncharacterized protein</fullName>
    </submittedName>
</protein>
<dbReference type="AlphaFoldDB" id="A0A9D3RLS3"/>
<evidence type="ECO:0000313" key="2">
    <source>
        <dbReference type="EMBL" id="KAG5834885.1"/>
    </source>
</evidence>
<sequence length="187" mass="19796">MGQRQDKTSGQGVKAGPPEAPQGGEDTRRQFGDLGGPGGDSSAIANGRPDYRYQGNKVKEPDSRTAPVWQSNMSRESPRPHVTEGGVRDRARVEEAALLATAQLPNSQNPVSGAQTASRWDRSADLSTHNGMTQRGRGQGGGDGLCPLLVPGQEGEEMPLCSAQDGWPPGTPAERGQLTPASPFRQR</sequence>
<feature type="region of interest" description="Disordered" evidence="1">
    <location>
        <begin position="1"/>
        <end position="87"/>
    </location>
</feature>
<organism evidence="2 3">
    <name type="scientific">Anguilla anguilla</name>
    <name type="common">European freshwater eel</name>
    <name type="synonym">Muraena anguilla</name>
    <dbReference type="NCBI Taxonomy" id="7936"/>
    <lineage>
        <taxon>Eukaryota</taxon>
        <taxon>Metazoa</taxon>
        <taxon>Chordata</taxon>
        <taxon>Craniata</taxon>
        <taxon>Vertebrata</taxon>
        <taxon>Euteleostomi</taxon>
        <taxon>Actinopterygii</taxon>
        <taxon>Neopterygii</taxon>
        <taxon>Teleostei</taxon>
        <taxon>Anguilliformes</taxon>
        <taxon>Anguillidae</taxon>
        <taxon>Anguilla</taxon>
    </lineage>
</organism>
<name>A0A9D3RLS3_ANGAN</name>
<accession>A0A9D3RLS3</accession>
<feature type="compositionally biased region" description="Basic and acidic residues" evidence="1">
    <location>
        <begin position="76"/>
        <end position="87"/>
    </location>
</feature>
<proteinExistence type="predicted"/>
<evidence type="ECO:0000313" key="3">
    <source>
        <dbReference type="Proteomes" id="UP001044222"/>
    </source>
</evidence>
<keyword evidence="3" id="KW-1185">Reference proteome</keyword>
<evidence type="ECO:0000256" key="1">
    <source>
        <dbReference type="SAM" id="MobiDB-lite"/>
    </source>
</evidence>
<dbReference type="Proteomes" id="UP001044222">
    <property type="component" value="Chromosome 15"/>
</dbReference>
<feature type="compositionally biased region" description="Polar residues" evidence="1">
    <location>
        <begin position="103"/>
        <end position="118"/>
    </location>
</feature>
<feature type="region of interest" description="Disordered" evidence="1">
    <location>
        <begin position="100"/>
        <end position="187"/>
    </location>
</feature>
<reference evidence="2" key="1">
    <citation type="submission" date="2021-01" db="EMBL/GenBank/DDBJ databases">
        <title>A chromosome-scale assembly of European eel, Anguilla anguilla.</title>
        <authorList>
            <person name="Henkel C."/>
            <person name="Jong-Raadsen S.A."/>
            <person name="Dufour S."/>
            <person name="Weltzien F.-A."/>
            <person name="Palstra A.P."/>
            <person name="Pelster B."/>
            <person name="Spaink H.P."/>
            <person name="Van Den Thillart G.E."/>
            <person name="Jansen H."/>
            <person name="Zahm M."/>
            <person name="Klopp C."/>
            <person name="Cedric C."/>
            <person name="Louis A."/>
            <person name="Berthelot C."/>
            <person name="Parey E."/>
            <person name="Roest Crollius H."/>
            <person name="Montfort J."/>
            <person name="Robinson-Rechavi M."/>
            <person name="Bucao C."/>
            <person name="Bouchez O."/>
            <person name="Gislard M."/>
            <person name="Lluch J."/>
            <person name="Milhes M."/>
            <person name="Lampietro C."/>
            <person name="Lopez Roques C."/>
            <person name="Donnadieu C."/>
            <person name="Braasch I."/>
            <person name="Desvignes T."/>
            <person name="Postlethwait J."/>
            <person name="Bobe J."/>
            <person name="Guiguen Y."/>
            <person name="Dirks R."/>
        </authorList>
    </citation>
    <scope>NUCLEOTIDE SEQUENCE</scope>
    <source>
        <strain evidence="2">Tag_6206</strain>
        <tissue evidence="2">Liver</tissue>
    </source>
</reference>
<comment type="caution">
    <text evidence="2">The sequence shown here is derived from an EMBL/GenBank/DDBJ whole genome shotgun (WGS) entry which is preliminary data.</text>
</comment>